<dbReference type="PANTHER" id="PTHR28079">
    <property type="entry name" value="RNA POLYMERASE I-SPECIFIC TRANSCRIPTION INITIATION FACTOR RRN5"/>
    <property type="match status" value="1"/>
</dbReference>
<feature type="compositionally biased region" description="Acidic residues" evidence="1">
    <location>
        <begin position="410"/>
        <end position="429"/>
    </location>
</feature>
<evidence type="ECO:0000313" key="2">
    <source>
        <dbReference type="EMBL" id="KAK4506169.1"/>
    </source>
</evidence>
<accession>A0ABR0EX01</accession>
<sequence length="445" mass="50615">MVDAPAAVEVSEECEDALEASADSLSTQINEHDISLQQAEFGENWLIDEESAYYIDLVFDQTPEKEKSEESEHEDAKPSVSNEPPLIAESDASITLLRPSSFLQLSRTLFMNSSDQADLIEESVTSPAIFRGAFEDFHNLVISLTRRLVQVSLFQAMTRLRSGDSSRHDWTPSPQVREVDVRLALDVLGMTPNAHEYWAKVARRCKVDVLTESKKYMDGRQGSKTGVKLTYDEVEAELGLDKNQGEDTQAESDDGTIDSDMFTETDTDEDVEIAKDDSKPPRKRKRALSPSSYIKAEVKYLDAVDHNADVEEESRLWKMLRVDPPEHISLQEVKLPEHPGDGEPFADDWRDALQYEAEWEHRLGCVENDDFVEMEKRGVQGRMRRRKAVDQWRRRMDGESNERDDVNMESSEEDRPEDSGDDDRESGEEPSDHEMVDGNQDDSDD</sequence>
<dbReference type="InterPro" id="IPR039601">
    <property type="entry name" value="Rrn5"/>
</dbReference>
<keyword evidence="3" id="KW-1185">Reference proteome</keyword>
<dbReference type="PANTHER" id="PTHR28079:SF1">
    <property type="entry name" value="RNA POLYMERASE I-SPECIFIC TRANSCRIPTION INITIATION FACTOR RRN5"/>
    <property type="match status" value="1"/>
</dbReference>
<evidence type="ECO:0000313" key="3">
    <source>
        <dbReference type="Proteomes" id="UP001305779"/>
    </source>
</evidence>
<feature type="compositionally biased region" description="Acidic residues" evidence="1">
    <location>
        <begin position="248"/>
        <end position="271"/>
    </location>
</feature>
<gene>
    <name evidence="2" type="ORF">PRZ48_004134</name>
</gene>
<feature type="compositionally biased region" description="Basic and acidic residues" evidence="1">
    <location>
        <begin position="63"/>
        <end position="77"/>
    </location>
</feature>
<proteinExistence type="predicted"/>
<dbReference type="EMBL" id="JAXOVC010000002">
    <property type="protein sequence ID" value="KAK4506169.1"/>
    <property type="molecule type" value="Genomic_DNA"/>
</dbReference>
<feature type="region of interest" description="Disordered" evidence="1">
    <location>
        <begin position="238"/>
        <end position="288"/>
    </location>
</feature>
<feature type="compositionally biased region" description="Basic and acidic residues" evidence="1">
    <location>
        <begin position="388"/>
        <end position="406"/>
    </location>
</feature>
<organism evidence="2 3">
    <name type="scientific">Zasmidium cellare</name>
    <name type="common">Wine cellar mold</name>
    <name type="synonym">Racodium cellare</name>
    <dbReference type="NCBI Taxonomy" id="395010"/>
    <lineage>
        <taxon>Eukaryota</taxon>
        <taxon>Fungi</taxon>
        <taxon>Dikarya</taxon>
        <taxon>Ascomycota</taxon>
        <taxon>Pezizomycotina</taxon>
        <taxon>Dothideomycetes</taxon>
        <taxon>Dothideomycetidae</taxon>
        <taxon>Mycosphaerellales</taxon>
        <taxon>Mycosphaerellaceae</taxon>
        <taxon>Zasmidium</taxon>
    </lineage>
</organism>
<name>A0ABR0EX01_ZASCE</name>
<feature type="region of interest" description="Disordered" evidence="1">
    <location>
        <begin position="375"/>
        <end position="445"/>
    </location>
</feature>
<reference evidence="2 3" key="1">
    <citation type="journal article" date="2023" name="G3 (Bethesda)">
        <title>A chromosome-level genome assembly of Zasmidium syzygii isolated from banana leaves.</title>
        <authorList>
            <person name="van Westerhoven A.C."/>
            <person name="Mehrabi R."/>
            <person name="Talebi R."/>
            <person name="Steentjes M.B.F."/>
            <person name="Corcolon B."/>
            <person name="Chong P.A."/>
            <person name="Kema G.H.J."/>
            <person name="Seidl M.F."/>
        </authorList>
    </citation>
    <scope>NUCLEOTIDE SEQUENCE [LARGE SCALE GENOMIC DNA]</scope>
    <source>
        <strain evidence="2 3">P124</strain>
    </source>
</reference>
<protein>
    <submittedName>
        <fullName evidence="2">Uncharacterized protein</fullName>
    </submittedName>
</protein>
<evidence type="ECO:0000256" key="1">
    <source>
        <dbReference type="SAM" id="MobiDB-lite"/>
    </source>
</evidence>
<dbReference type="Proteomes" id="UP001305779">
    <property type="component" value="Unassembled WGS sequence"/>
</dbReference>
<feature type="region of interest" description="Disordered" evidence="1">
    <location>
        <begin position="63"/>
        <end position="85"/>
    </location>
</feature>
<comment type="caution">
    <text evidence="2">The sequence shown here is derived from an EMBL/GenBank/DDBJ whole genome shotgun (WGS) entry which is preliminary data.</text>
</comment>